<feature type="domain" description="Glycosyltransferase 2-like" evidence="2">
    <location>
        <begin position="636"/>
        <end position="796"/>
    </location>
</feature>
<reference evidence="3 4" key="1">
    <citation type="journal article" date="2019" name="Front. Microbiol.">
        <title>Genomic Features for Desiccation Tolerance and Sugar Biosynthesis in the Extremophile Gloeocapsopsis sp. UTEX B3054.</title>
        <authorList>
            <person name="Urrejola C."/>
            <person name="Alcorta J."/>
            <person name="Salas L."/>
            <person name="Vasquez M."/>
            <person name="Polz M.F."/>
            <person name="Vicuna R."/>
            <person name="Diez B."/>
        </authorList>
    </citation>
    <scope>NUCLEOTIDE SEQUENCE [LARGE SCALE GENOMIC DNA]</scope>
    <source>
        <strain evidence="3 4">1H9</strain>
    </source>
</reference>
<keyword evidence="4" id="KW-1185">Reference proteome</keyword>
<dbReference type="CDD" id="cd04186">
    <property type="entry name" value="GT_2_like_c"/>
    <property type="match status" value="1"/>
</dbReference>
<dbReference type="Gene3D" id="3.40.50.150">
    <property type="entry name" value="Vaccinia Virus protein VP39"/>
    <property type="match status" value="1"/>
</dbReference>
<dbReference type="AlphaFoldDB" id="A0A6N8FXP7"/>
<dbReference type="SUPFAM" id="SSF53448">
    <property type="entry name" value="Nucleotide-diphospho-sugar transferases"/>
    <property type="match status" value="2"/>
</dbReference>
<dbReference type="GO" id="GO:0016757">
    <property type="term" value="F:glycosyltransferase activity"/>
    <property type="evidence" value="ECO:0007669"/>
    <property type="project" value="UniProtKB-KW"/>
</dbReference>
<dbReference type="InterPro" id="IPR029044">
    <property type="entry name" value="Nucleotide-diphossugar_trans"/>
</dbReference>
<dbReference type="SUPFAM" id="SSF53335">
    <property type="entry name" value="S-adenosyl-L-methionine-dependent methyltransferases"/>
    <property type="match status" value="1"/>
</dbReference>
<dbReference type="PANTHER" id="PTHR43179">
    <property type="entry name" value="RHAMNOSYLTRANSFERASE WBBL"/>
    <property type="match status" value="1"/>
</dbReference>
<evidence type="ECO:0000313" key="4">
    <source>
        <dbReference type="Proteomes" id="UP000441797"/>
    </source>
</evidence>
<sequence>MCQCKYKHEKYMNLTHKNYPVAENITIESLDDNHSLKKLYYLVGENKRVVDFGCATGYLAQLLKQRGCKVTGVEINPEAAKIAEQYCEQVIVADLDIVHLAEILPAQSFDVAIFGDVLEHLRDPWRVLQQTQHLLNSSGFVVASIPNIAHGSIRLALLQGKFEYTQLGILDNTHLRFFTKKTLEDLFENTGYFIEVLERTKLPIFADAPLIPHLNKADFSSELIQKLEQEEEAETLQFILRAYPGDHKSRYTQLSEQHSQLVVQLGLTQAQLQHIQLELAGSQSQLGQAQSEIEYFQEQLQQKQVQLETSQRQIEQLQAESLHLQSQLQQKQEVLDASHLQLEQTKTELEHSQTQLQQTQTELVRSHSQISAVESSKFWKLRNLWFGLKQLIRSEHIPTVQNTVLVPNNSTANDLLKVPPLKDIKFNAAPKSLNGCFDSIDGVNPTAIEVPNPTPLIARGWAILPNEEKPADYVIITHGKNRQLVAVAPVNSERPDVAQAFSIPAYQKSGWSVQLNLADFPPGKIHLNAWAYSSARNEATLLSFASANVKPLSLLSRLKHYYGVLRVKGTRYALSRAVKKIYYKLDIAPATTEVGTIAAPHQEQYARWLSKNFPRAADLKKMAETVEIFPYKPVISIVMPVFNPPEQFLKAAIASVLEQVYPYWELCIADDASTKPYVKSVLEEYANKDPRIKVVFRAENGHISRASNSALELATGEFVTLLDHDDCLTPDALYEVALLVNRHPEADMIYSDEDKIDQQNRLRDPFFKPEWCPDSFLSRMYTCHLGTYRRSLIEQIGGFRLGYEGSQDYDLVLRLTENTTNIFHIPKILYHWRIHPESTAAGVASVKSYAHVAGEKAIAEALARRNEPGRVTGIPEFPGNYSVRYEISDYKRVSIIIPTRNLGTVLNKCLESIFQKSTYPNYEVILIDNGSTEEKTLNIISQWLEQQPQFKCYPLDIPFNYSQLNNYAASKAEGDYLLFLNNDTEVVTPDWIEAMVEQAQRASIGAVGPLLLYPDNSIQHAGVVLGLGGVAAHSHRYFPATTPGYVCQVKTINNYSAITGACLMCRREVFAEIGGFDETLAVAYNDIDLCLKMSNLGYRNIYLPHVVLYHYESKSRGYENTPEKITRLHKEADYLLSKWQKIVENDPCYSPNLTRDREDYSINI</sequence>
<name>A0A6N8FXP7_9CHRO</name>
<dbReference type="Gene3D" id="3.90.550.10">
    <property type="entry name" value="Spore Coat Polysaccharide Biosynthesis Protein SpsA, Chain A"/>
    <property type="match status" value="2"/>
</dbReference>
<dbReference type="EMBL" id="NAPY01000013">
    <property type="protein sequence ID" value="MUL36696.1"/>
    <property type="molecule type" value="Genomic_DNA"/>
</dbReference>
<dbReference type="CDD" id="cd04184">
    <property type="entry name" value="GT2_RfbC_Mx_like"/>
    <property type="match status" value="1"/>
</dbReference>
<dbReference type="InterPro" id="IPR001173">
    <property type="entry name" value="Glyco_trans_2-like"/>
</dbReference>
<accession>A0A6N8FXP7</accession>
<dbReference type="InterPro" id="IPR029063">
    <property type="entry name" value="SAM-dependent_MTases_sf"/>
</dbReference>
<dbReference type="Pfam" id="PF00535">
    <property type="entry name" value="Glycos_transf_2"/>
    <property type="match status" value="2"/>
</dbReference>
<gene>
    <name evidence="3" type="ORF">BWI75_10135</name>
</gene>
<dbReference type="PANTHER" id="PTHR43179:SF7">
    <property type="entry name" value="RHAMNOSYLTRANSFERASE WBBL"/>
    <property type="match status" value="1"/>
</dbReference>
<feature type="coiled-coil region" evidence="1">
    <location>
        <begin position="286"/>
        <end position="362"/>
    </location>
</feature>
<evidence type="ECO:0000256" key="1">
    <source>
        <dbReference type="SAM" id="Coils"/>
    </source>
</evidence>
<dbReference type="Proteomes" id="UP000441797">
    <property type="component" value="Unassembled WGS sequence"/>
</dbReference>
<keyword evidence="1" id="KW-0175">Coiled coil</keyword>
<feature type="domain" description="Glycosyltransferase 2-like" evidence="2">
    <location>
        <begin position="894"/>
        <end position="1073"/>
    </location>
</feature>
<proteinExistence type="predicted"/>
<dbReference type="Pfam" id="PF13489">
    <property type="entry name" value="Methyltransf_23"/>
    <property type="match status" value="1"/>
</dbReference>
<organism evidence="3 4">
    <name type="scientific">Gloeocapsopsis dulcis AAB1 = 1H9</name>
    <dbReference type="NCBI Taxonomy" id="1433147"/>
    <lineage>
        <taxon>Bacteria</taxon>
        <taxon>Bacillati</taxon>
        <taxon>Cyanobacteriota</taxon>
        <taxon>Cyanophyceae</taxon>
        <taxon>Oscillatoriophycideae</taxon>
        <taxon>Chroococcales</taxon>
        <taxon>Chroococcaceae</taxon>
        <taxon>Gloeocapsopsis</taxon>
        <taxon>Gloeocapsopsis dulcis</taxon>
    </lineage>
</organism>
<dbReference type="OrthoDB" id="9179784at2"/>
<comment type="caution">
    <text evidence="3">The sequence shown here is derived from an EMBL/GenBank/DDBJ whole genome shotgun (WGS) entry which is preliminary data.</text>
</comment>
<evidence type="ECO:0000259" key="2">
    <source>
        <dbReference type="Pfam" id="PF00535"/>
    </source>
</evidence>
<dbReference type="CDD" id="cd02440">
    <property type="entry name" value="AdoMet_MTases"/>
    <property type="match status" value="1"/>
</dbReference>
<evidence type="ECO:0000313" key="3">
    <source>
        <dbReference type="EMBL" id="MUL36696.1"/>
    </source>
</evidence>
<protein>
    <recommendedName>
        <fullName evidence="2">Glycosyltransferase 2-like domain-containing protein</fullName>
    </recommendedName>
</protein>